<name>A0A8H7RT00_9FUNG</name>
<dbReference type="PANTHER" id="PTHR16019:SF5">
    <property type="entry name" value="BSD DOMAIN-CONTAINING PROTEIN 1"/>
    <property type="match status" value="1"/>
</dbReference>
<feature type="compositionally biased region" description="Basic and acidic residues" evidence="1">
    <location>
        <begin position="310"/>
        <end position="351"/>
    </location>
</feature>
<feature type="region of interest" description="Disordered" evidence="1">
    <location>
        <begin position="287"/>
        <end position="374"/>
    </location>
</feature>
<dbReference type="SUPFAM" id="SSF140383">
    <property type="entry name" value="BSD domain-like"/>
    <property type="match status" value="1"/>
</dbReference>
<organism evidence="3 4">
    <name type="scientific">Circinella minor</name>
    <dbReference type="NCBI Taxonomy" id="1195481"/>
    <lineage>
        <taxon>Eukaryota</taxon>
        <taxon>Fungi</taxon>
        <taxon>Fungi incertae sedis</taxon>
        <taxon>Mucoromycota</taxon>
        <taxon>Mucoromycotina</taxon>
        <taxon>Mucoromycetes</taxon>
        <taxon>Mucorales</taxon>
        <taxon>Lichtheimiaceae</taxon>
        <taxon>Circinella</taxon>
    </lineage>
</organism>
<dbReference type="InterPro" id="IPR051494">
    <property type="entry name" value="BSD_domain-containing"/>
</dbReference>
<dbReference type="InterPro" id="IPR005607">
    <property type="entry name" value="BSD_dom"/>
</dbReference>
<comment type="caution">
    <text evidence="3">The sequence shown here is derived from an EMBL/GenBank/DDBJ whole genome shotgun (WGS) entry which is preliminary data.</text>
</comment>
<dbReference type="GO" id="GO:0005737">
    <property type="term" value="C:cytoplasm"/>
    <property type="evidence" value="ECO:0007669"/>
    <property type="project" value="TreeGrafter"/>
</dbReference>
<evidence type="ECO:0000256" key="1">
    <source>
        <dbReference type="SAM" id="MobiDB-lite"/>
    </source>
</evidence>
<accession>A0A8H7RT00</accession>
<sequence length="374" mass="43955">MDDVYQFTNEAVQSNQGTQQQKQSQEDVILNAFNNFGFSQRWSNLVDTVKKQSEQVVNVTRNDLQEFAQVLKEDTNQTVDKISKSVKPDIKGKGRAKNKEEEEEEGIWSYVWYQTQQLPSALRLPDNMDLGKLRQEMDQGTRYAEHYLQTFGSEVMDTVNKALDMIDSDNDDDQQQQEVREPEGRQSTSSNRTKRIFATRKERLLAEMRTDPNTFLTQLPDTDTNEFDVEKKTDEIAHILDEFPDLREMMDNLVPIKVTYILFWQRYFYHAEKIEKEDEKRQLIAEGADEEDEFKWDSDDEDEVVSSTQQKEEQTNKKKSIEEKKVVENQQDSKEQHQQQQVKKDDKKPQEDITNSSNKNNNKNDSDDSDSDWE</sequence>
<dbReference type="EMBL" id="JAEPRB010000380">
    <property type="protein sequence ID" value="KAG2216626.1"/>
    <property type="molecule type" value="Genomic_DNA"/>
</dbReference>
<feature type="compositionally biased region" description="Acidic residues" evidence="1">
    <location>
        <begin position="287"/>
        <end position="304"/>
    </location>
</feature>
<dbReference type="InterPro" id="IPR035925">
    <property type="entry name" value="BSD_dom_sf"/>
</dbReference>
<feature type="domain" description="BSD" evidence="2">
    <location>
        <begin position="223"/>
        <end position="275"/>
    </location>
</feature>
<evidence type="ECO:0000313" key="3">
    <source>
        <dbReference type="EMBL" id="KAG2216626.1"/>
    </source>
</evidence>
<dbReference type="AlphaFoldDB" id="A0A8H7RT00"/>
<gene>
    <name evidence="3" type="ORF">INT45_001832</name>
</gene>
<dbReference type="Proteomes" id="UP000646827">
    <property type="component" value="Unassembled WGS sequence"/>
</dbReference>
<evidence type="ECO:0000259" key="2">
    <source>
        <dbReference type="PROSITE" id="PS50858"/>
    </source>
</evidence>
<dbReference type="PANTHER" id="PTHR16019">
    <property type="entry name" value="SYNAPSE-ASSOCIATED PROTEIN"/>
    <property type="match status" value="1"/>
</dbReference>
<dbReference type="OrthoDB" id="73788at2759"/>
<evidence type="ECO:0000313" key="4">
    <source>
        <dbReference type="Proteomes" id="UP000646827"/>
    </source>
</evidence>
<dbReference type="SMART" id="SM00751">
    <property type="entry name" value="BSD"/>
    <property type="match status" value="1"/>
</dbReference>
<feature type="compositionally biased region" description="Acidic residues" evidence="1">
    <location>
        <begin position="166"/>
        <end position="175"/>
    </location>
</feature>
<dbReference type="PROSITE" id="PS50858">
    <property type="entry name" value="BSD"/>
    <property type="match status" value="1"/>
</dbReference>
<dbReference type="Pfam" id="PF03909">
    <property type="entry name" value="BSD"/>
    <property type="match status" value="1"/>
</dbReference>
<keyword evidence="4" id="KW-1185">Reference proteome</keyword>
<protein>
    <recommendedName>
        <fullName evidence="2">BSD domain-containing protein</fullName>
    </recommendedName>
</protein>
<reference evidence="3 4" key="1">
    <citation type="submission" date="2020-12" db="EMBL/GenBank/DDBJ databases">
        <title>Metabolic potential, ecology and presence of endohyphal bacteria is reflected in genomic diversity of Mucoromycotina.</title>
        <authorList>
            <person name="Muszewska A."/>
            <person name="Okrasinska A."/>
            <person name="Steczkiewicz K."/>
            <person name="Drgas O."/>
            <person name="Orlowska M."/>
            <person name="Perlinska-Lenart U."/>
            <person name="Aleksandrzak-Piekarczyk T."/>
            <person name="Szatraj K."/>
            <person name="Zielenkiewicz U."/>
            <person name="Pilsyk S."/>
            <person name="Malc E."/>
            <person name="Mieczkowski P."/>
            <person name="Kruszewska J.S."/>
            <person name="Biernat P."/>
            <person name="Pawlowska J."/>
        </authorList>
    </citation>
    <scope>NUCLEOTIDE SEQUENCE [LARGE SCALE GENOMIC DNA]</scope>
    <source>
        <strain evidence="3 4">CBS 142.35</strain>
    </source>
</reference>
<proteinExistence type="predicted"/>
<feature type="region of interest" description="Disordered" evidence="1">
    <location>
        <begin position="166"/>
        <end position="193"/>
    </location>
</feature>
<dbReference type="Gene3D" id="1.10.3970.10">
    <property type="entry name" value="BSD domain"/>
    <property type="match status" value="1"/>
</dbReference>